<dbReference type="Proteomes" id="UP001497392">
    <property type="component" value="Unassembled WGS sequence"/>
</dbReference>
<reference evidence="2 3" key="1">
    <citation type="submission" date="2024-06" db="EMBL/GenBank/DDBJ databases">
        <authorList>
            <person name="Kraege A."/>
            <person name="Thomma B."/>
        </authorList>
    </citation>
    <scope>NUCLEOTIDE SEQUENCE [LARGE SCALE GENOMIC DNA]</scope>
</reference>
<feature type="region of interest" description="Disordered" evidence="1">
    <location>
        <begin position="21"/>
        <end position="83"/>
    </location>
</feature>
<evidence type="ECO:0000313" key="3">
    <source>
        <dbReference type="Proteomes" id="UP001497392"/>
    </source>
</evidence>
<evidence type="ECO:0000256" key="1">
    <source>
        <dbReference type="SAM" id="MobiDB-lite"/>
    </source>
</evidence>
<evidence type="ECO:0000313" key="2">
    <source>
        <dbReference type="EMBL" id="CAL5218446.1"/>
    </source>
</evidence>
<sequence length="83" mass="8939">MQGCGLTCYGGEEERWAALQGLPPPTSAYRPGVSNVAPRANAWQPSRSNTQTPPVKGKGREVQPDALQPRQHGTGRPEGKYLP</sequence>
<accession>A0ABP1FF72</accession>
<comment type="caution">
    <text evidence="2">The sequence shown here is derived from an EMBL/GenBank/DDBJ whole genome shotgun (WGS) entry which is preliminary data.</text>
</comment>
<name>A0ABP1FF72_9CHLO</name>
<organism evidence="2 3">
    <name type="scientific">Coccomyxa viridis</name>
    <dbReference type="NCBI Taxonomy" id="1274662"/>
    <lineage>
        <taxon>Eukaryota</taxon>
        <taxon>Viridiplantae</taxon>
        <taxon>Chlorophyta</taxon>
        <taxon>core chlorophytes</taxon>
        <taxon>Trebouxiophyceae</taxon>
        <taxon>Trebouxiophyceae incertae sedis</taxon>
        <taxon>Coccomyxaceae</taxon>
        <taxon>Coccomyxa</taxon>
    </lineage>
</organism>
<proteinExistence type="predicted"/>
<dbReference type="EMBL" id="CAXHTA020000001">
    <property type="protein sequence ID" value="CAL5218446.1"/>
    <property type="molecule type" value="Genomic_DNA"/>
</dbReference>
<protein>
    <submittedName>
        <fullName evidence="2">G127 protein</fullName>
    </submittedName>
</protein>
<gene>
    <name evidence="2" type="primary">g127</name>
    <name evidence="2" type="ORF">VP750_LOCUS105</name>
</gene>
<keyword evidence="3" id="KW-1185">Reference proteome</keyword>
<feature type="compositionally biased region" description="Polar residues" evidence="1">
    <location>
        <begin position="43"/>
        <end position="53"/>
    </location>
</feature>